<organism evidence="1 2">
    <name type="scientific">Cirrhinus molitorella</name>
    <name type="common">mud carp</name>
    <dbReference type="NCBI Taxonomy" id="172907"/>
    <lineage>
        <taxon>Eukaryota</taxon>
        <taxon>Metazoa</taxon>
        <taxon>Chordata</taxon>
        <taxon>Craniata</taxon>
        <taxon>Vertebrata</taxon>
        <taxon>Euteleostomi</taxon>
        <taxon>Actinopterygii</taxon>
        <taxon>Neopterygii</taxon>
        <taxon>Teleostei</taxon>
        <taxon>Ostariophysi</taxon>
        <taxon>Cypriniformes</taxon>
        <taxon>Cyprinidae</taxon>
        <taxon>Labeoninae</taxon>
        <taxon>Labeonini</taxon>
        <taxon>Cirrhinus</taxon>
    </lineage>
</organism>
<dbReference type="Proteomes" id="UP001187343">
    <property type="component" value="Unassembled WGS sequence"/>
</dbReference>
<dbReference type="AlphaFoldDB" id="A0AA88P093"/>
<comment type="caution">
    <text evidence="1">The sequence shown here is derived from an EMBL/GenBank/DDBJ whole genome shotgun (WGS) entry which is preliminary data.</text>
</comment>
<dbReference type="EMBL" id="JAUYZG010000025">
    <property type="protein sequence ID" value="KAK2867666.1"/>
    <property type="molecule type" value="Genomic_DNA"/>
</dbReference>
<reference evidence="1" key="1">
    <citation type="submission" date="2023-08" db="EMBL/GenBank/DDBJ databases">
        <title>Chromosome-level Genome Assembly of mud carp (Cirrhinus molitorella).</title>
        <authorList>
            <person name="Liu H."/>
        </authorList>
    </citation>
    <scope>NUCLEOTIDE SEQUENCE</scope>
    <source>
        <strain evidence="1">Prfri</strain>
        <tissue evidence="1">Muscle</tissue>
    </source>
</reference>
<accession>A0AA88P093</accession>
<evidence type="ECO:0000313" key="2">
    <source>
        <dbReference type="Proteomes" id="UP001187343"/>
    </source>
</evidence>
<protein>
    <submittedName>
        <fullName evidence="1">Uncharacterized protein</fullName>
    </submittedName>
</protein>
<name>A0AA88P093_9TELE</name>
<evidence type="ECO:0000313" key="1">
    <source>
        <dbReference type="EMBL" id="KAK2867666.1"/>
    </source>
</evidence>
<gene>
    <name evidence="1" type="ORF">Q8A67_025783</name>
</gene>
<proteinExistence type="predicted"/>
<keyword evidence="2" id="KW-1185">Reference proteome</keyword>
<sequence>MEKSPTVISILTFRRQNRSESGKVKEVQMGSGGIPKSPRGVLKVSLGILFLEPPHGNKRAPSIFVLVGDRIKPCDATDQQ</sequence>